<feature type="signal peptide" evidence="1">
    <location>
        <begin position="1"/>
        <end position="20"/>
    </location>
</feature>
<evidence type="ECO:0000256" key="1">
    <source>
        <dbReference type="SAM" id="SignalP"/>
    </source>
</evidence>
<gene>
    <name evidence="2" type="ORF">BK659_11460</name>
</gene>
<dbReference type="RefSeq" id="WP_123425241.1">
    <property type="nucleotide sequence ID" value="NZ_MOBJ01000007.1"/>
</dbReference>
<dbReference type="OrthoDB" id="7031912at2"/>
<evidence type="ECO:0008006" key="4">
    <source>
        <dbReference type="Google" id="ProtNLM"/>
    </source>
</evidence>
<proteinExistence type="predicted"/>
<sequence length="82" mass="8036">MKTQLILALTLSVLAANTFAADGYDRTGSAAFTSESSAAVAADGYDHTGSASFAADGFDHTGTAGAIAADGFDRTGTAAAIS</sequence>
<reference evidence="2 3" key="1">
    <citation type="submission" date="2016-10" db="EMBL/GenBank/DDBJ databases">
        <title>Comparative genome analysis of multiple Pseudomonas spp. focuses on biocontrol and plant growth promoting traits.</title>
        <authorList>
            <person name="Tao X.-Y."/>
            <person name="Taylor C.G."/>
        </authorList>
    </citation>
    <scope>NUCLEOTIDE SEQUENCE [LARGE SCALE GENOMIC DNA]</scope>
    <source>
        <strain evidence="2 3">48H11</strain>
    </source>
</reference>
<dbReference type="EMBL" id="MOBJ01000007">
    <property type="protein sequence ID" value="RON09532.1"/>
    <property type="molecule type" value="Genomic_DNA"/>
</dbReference>
<keyword evidence="1" id="KW-0732">Signal</keyword>
<name>A0A423H8L0_9PSED</name>
<organism evidence="2 3">
    <name type="scientific">Pseudomonas brassicacearum</name>
    <dbReference type="NCBI Taxonomy" id="930166"/>
    <lineage>
        <taxon>Bacteria</taxon>
        <taxon>Pseudomonadati</taxon>
        <taxon>Pseudomonadota</taxon>
        <taxon>Gammaproteobacteria</taxon>
        <taxon>Pseudomonadales</taxon>
        <taxon>Pseudomonadaceae</taxon>
        <taxon>Pseudomonas</taxon>
    </lineage>
</organism>
<dbReference type="Proteomes" id="UP000286071">
    <property type="component" value="Unassembled WGS sequence"/>
</dbReference>
<accession>A0A423H8L0</accession>
<protein>
    <recommendedName>
        <fullName evidence="4">Heme utilization protein</fullName>
    </recommendedName>
</protein>
<feature type="chain" id="PRO_5019174252" description="Heme utilization protein" evidence="1">
    <location>
        <begin position="21"/>
        <end position="82"/>
    </location>
</feature>
<comment type="caution">
    <text evidence="2">The sequence shown here is derived from an EMBL/GenBank/DDBJ whole genome shotgun (WGS) entry which is preliminary data.</text>
</comment>
<evidence type="ECO:0000313" key="2">
    <source>
        <dbReference type="EMBL" id="RON09532.1"/>
    </source>
</evidence>
<evidence type="ECO:0000313" key="3">
    <source>
        <dbReference type="Proteomes" id="UP000286071"/>
    </source>
</evidence>
<dbReference type="AlphaFoldDB" id="A0A423H8L0"/>